<name>A0ABS7ZLC0_9GAMM</name>
<proteinExistence type="predicted"/>
<dbReference type="InterPro" id="IPR051021">
    <property type="entry name" value="Mito_Ser/Thr_phosphatase"/>
</dbReference>
<dbReference type="NCBIfam" id="TIGR00249">
    <property type="entry name" value="sixA"/>
    <property type="match status" value="1"/>
</dbReference>
<sequence>MKICIVRHGSAEPGAVNDRSRALTARGLAQADGAGKWLAQQPLNNAEVYASPYLRAQQTAGEVAGHTGLDITTVDLLTPDADIQALLATIESRTDDLILVSHLPLVGHLAAYLTDGEVYEQPWSPAEVWVLEGEIAGPGCMSVKEVWYPVLEGI</sequence>
<dbReference type="InterPro" id="IPR029033">
    <property type="entry name" value="His_PPase_superfam"/>
</dbReference>
<dbReference type="InterPro" id="IPR013078">
    <property type="entry name" value="His_Pase_superF_clade-1"/>
</dbReference>
<dbReference type="Gene3D" id="3.40.50.1240">
    <property type="entry name" value="Phosphoglycerate mutase-like"/>
    <property type="match status" value="1"/>
</dbReference>
<organism evidence="2 3">
    <name type="scientific">Thalassolituus marinus</name>
    <dbReference type="NCBI Taxonomy" id="671053"/>
    <lineage>
        <taxon>Bacteria</taxon>
        <taxon>Pseudomonadati</taxon>
        <taxon>Pseudomonadota</taxon>
        <taxon>Gammaproteobacteria</taxon>
        <taxon>Oceanospirillales</taxon>
        <taxon>Oceanospirillaceae</taxon>
        <taxon>Thalassolituus</taxon>
    </lineage>
</organism>
<dbReference type="CDD" id="cd07067">
    <property type="entry name" value="HP_PGM_like"/>
    <property type="match status" value="1"/>
</dbReference>
<evidence type="ECO:0000256" key="1">
    <source>
        <dbReference type="ARBA" id="ARBA00022801"/>
    </source>
</evidence>
<protein>
    <submittedName>
        <fullName evidence="2">Phosphohistidine phosphatase SixA</fullName>
    </submittedName>
</protein>
<dbReference type="Pfam" id="PF00300">
    <property type="entry name" value="His_Phos_1"/>
    <property type="match status" value="1"/>
</dbReference>
<dbReference type="EMBL" id="JAEDAH010000008">
    <property type="protein sequence ID" value="MCA6062379.1"/>
    <property type="molecule type" value="Genomic_DNA"/>
</dbReference>
<dbReference type="SUPFAM" id="SSF53254">
    <property type="entry name" value="Phosphoglycerate mutase-like"/>
    <property type="match status" value="1"/>
</dbReference>
<keyword evidence="1" id="KW-0378">Hydrolase</keyword>
<evidence type="ECO:0000313" key="3">
    <source>
        <dbReference type="Proteomes" id="UP000714380"/>
    </source>
</evidence>
<keyword evidence="3" id="KW-1185">Reference proteome</keyword>
<dbReference type="Proteomes" id="UP000714380">
    <property type="component" value="Unassembled WGS sequence"/>
</dbReference>
<evidence type="ECO:0000313" key="2">
    <source>
        <dbReference type="EMBL" id="MCA6062379.1"/>
    </source>
</evidence>
<dbReference type="PANTHER" id="PTHR20935">
    <property type="entry name" value="PHOSPHOGLYCERATE MUTASE-RELATED"/>
    <property type="match status" value="1"/>
</dbReference>
<dbReference type="InterPro" id="IPR004449">
    <property type="entry name" value="SixA"/>
</dbReference>
<dbReference type="RefSeq" id="WP_225671315.1">
    <property type="nucleotide sequence ID" value="NZ_JAEDAH010000008.1"/>
</dbReference>
<accession>A0ABS7ZLC0</accession>
<reference evidence="2 3" key="1">
    <citation type="submission" date="2020-12" db="EMBL/GenBank/DDBJ databases">
        <title>Novel Thalassolituus-related marine hydrocarbonoclastic bacteria mediated algae-derived hydrocarbons mineralization in twilight zone of the northern South China Sea.</title>
        <authorList>
            <person name="Dong C."/>
        </authorList>
    </citation>
    <scope>NUCLEOTIDE SEQUENCE [LARGE SCALE GENOMIC DNA]</scope>
    <source>
        <strain evidence="2 3">IMCC1826</strain>
    </source>
</reference>
<gene>
    <name evidence="2" type="primary">sixA</name>
    <name evidence="2" type="ORF">I9W95_02045</name>
</gene>
<comment type="caution">
    <text evidence="2">The sequence shown here is derived from an EMBL/GenBank/DDBJ whole genome shotgun (WGS) entry which is preliminary data.</text>
</comment>
<dbReference type="SMART" id="SM00855">
    <property type="entry name" value="PGAM"/>
    <property type="match status" value="1"/>
</dbReference>